<comment type="caution">
    <text evidence="2">The sequence shown here is derived from an EMBL/GenBank/DDBJ whole genome shotgun (WGS) entry which is preliminary data.</text>
</comment>
<sequence>MSSSRRNSTPSSRGSGAKNNPLLSSRAVGIARAALEELGEGEVGEHIGVAGMSRNVATHRFAADLPGYPGWEWNAVLACASGSTWITVNEVALVPAPNGEALQAPEWVPYADRVRPGDLGPGDLMPPAPDDVRLTDDPSDPRAVELVAGADLSKRTNYLTTTGLREAVDRWRTGDYGPTSEFAEKARLHCRTCAFFLPVDKPIGPTFGVCANEFSADGILVHATYGCGAHSQTQVQETDDTGAAQVADVVYDDERPIF</sequence>
<dbReference type="EMBL" id="JAVDXZ010000001">
    <property type="protein sequence ID" value="MDR7328784.1"/>
    <property type="molecule type" value="Genomic_DNA"/>
</dbReference>
<evidence type="ECO:0000313" key="3">
    <source>
        <dbReference type="Proteomes" id="UP001180840"/>
    </source>
</evidence>
<keyword evidence="3" id="KW-1185">Reference proteome</keyword>
<protein>
    <recommendedName>
        <fullName evidence="4">DUF3027 domain-containing protein</fullName>
    </recommendedName>
</protein>
<gene>
    <name evidence="2" type="ORF">J2S39_000460</name>
</gene>
<evidence type="ECO:0000256" key="1">
    <source>
        <dbReference type="SAM" id="MobiDB-lite"/>
    </source>
</evidence>
<accession>A0ABU1ZV35</accession>
<proteinExistence type="predicted"/>
<dbReference type="Pfam" id="PF11228">
    <property type="entry name" value="DUF3027"/>
    <property type="match status" value="1"/>
</dbReference>
<evidence type="ECO:0008006" key="4">
    <source>
        <dbReference type="Google" id="ProtNLM"/>
    </source>
</evidence>
<dbReference type="Proteomes" id="UP001180840">
    <property type="component" value="Unassembled WGS sequence"/>
</dbReference>
<name>A0ABU1ZV35_9CORY</name>
<reference evidence="2" key="1">
    <citation type="submission" date="2023-07" db="EMBL/GenBank/DDBJ databases">
        <title>Sequencing the genomes of 1000 actinobacteria strains.</title>
        <authorList>
            <person name="Klenk H.-P."/>
        </authorList>
    </citation>
    <scope>NUCLEOTIDE SEQUENCE</scope>
    <source>
        <strain evidence="2">DSM 107476</strain>
    </source>
</reference>
<dbReference type="InterPro" id="IPR021391">
    <property type="entry name" value="DUF3027"/>
</dbReference>
<evidence type="ECO:0000313" key="2">
    <source>
        <dbReference type="EMBL" id="MDR7328784.1"/>
    </source>
</evidence>
<feature type="region of interest" description="Disordered" evidence="1">
    <location>
        <begin position="1"/>
        <end position="22"/>
    </location>
</feature>
<organism evidence="2 3">
    <name type="scientific">Corynebacterium guangdongense</name>
    <dbReference type="NCBI Taxonomy" id="1783348"/>
    <lineage>
        <taxon>Bacteria</taxon>
        <taxon>Bacillati</taxon>
        <taxon>Actinomycetota</taxon>
        <taxon>Actinomycetes</taxon>
        <taxon>Mycobacteriales</taxon>
        <taxon>Corynebacteriaceae</taxon>
        <taxon>Corynebacterium</taxon>
    </lineage>
</organism>
<feature type="compositionally biased region" description="Low complexity" evidence="1">
    <location>
        <begin position="1"/>
        <end position="15"/>
    </location>
</feature>